<accession>A0A067TEV9</accession>
<dbReference type="AlphaFoldDB" id="A0A067TEV9"/>
<sequence length="535" mass="58155">MQTLSLSPELCGKIVDFTTPRRPDLLALIQTCKAFQREAEPRLYAQIMLSDTHRARSVCRTLHTSERGLALHVRAFCFTQDRPRPTRRPMAVAYNPDEIPSNNLGREFWGVVQSALTKMGNLEILLLADLSAANSWVLDDARITFRLRELKIRFAWDIYLVRFLRRHGANLKALHCYDCMDLDADVDLALGLGVTNADPNLSLPPNSLPDLRIFDGMLSHALHLLALPPLSASSSSPPSAQPAPNLSHIQLSVDLNQPDALATLTSIVRLTSSFPSPPSPSNPTHKHTLTLRALSLLDPPHDLPLPFLALLAPISSPSSSPSPSPLSSPLRHLGLLPYPISASSRPTFLAHLLRLPYLTHIELDLSRWAAAGPGWGPAPSGGYPSLPSLPSLPSYPSLPSHPLSSNPLSSHPTHASQYPAYTHQLTPPPPSQRALASEIRTFCPSIRVVVFWIGNVKVRWAWVSSAQLGVDGREGHGQEGHGQEGYGQEERHGRNEKEGGGGGGGGYGDGHGPGAWVSRVEQGAYPQYSNAWSLA</sequence>
<evidence type="ECO:0000313" key="2">
    <source>
        <dbReference type="EMBL" id="KDR77483.1"/>
    </source>
</evidence>
<keyword evidence="3" id="KW-1185">Reference proteome</keyword>
<evidence type="ECO:0000313" key="3">
    <source>
        <dbReference type="Proteomes" id="UP000027222"/>
    </source>
</evidence>
<feature type="compositionally biased region" description="Low complexity" evidence="1">
    <location>
        <begin position="397"/>
        <end position="412"/>
    </location>
</feature>
<gene>
    <name evidence="2" type="ORF">GALMADRAFT_224830</name>
</gene>
<reference evidence="3" key="1">
    <citation type="journal article" date="2014" name="Proc. Natl. Acad. Sci. U.S.A.">
        <title>Extensive sampling of basidiomycete genomes demonstrates inadequacy of the white-rot/brown-rot paradigm for wood decay fungi.</title>
        <authorList>
            <person name="Riley R."/>
            <person name="Salamov A.A."/>
            <person name="Brown D.W."/>
            <person name="Nagy L.G."/>
            <person name="Floudas D."/>
            <person name="Held B.W."/>
            <person name="Levasseur A."/>
            <person name="Lombard V."/>
            <person name="Morin E."/>
            <person name="Otillar R."/>
            <person name="Lindquist E.A."/>
            <person name="Sun H."/>
            <person name="LaButti K.M."/>
            <person name="Schmutz J."/>
            <person name="Jabbour D."/>
            <person name="Luo H."/>
            <person name="Baker S.E."/>
            <person name="Pisabarro A.G."/>
            <person name="Walton J.D."/>
            <person name="Blanchette R.A."/>
            <person name="Henrissat B."/>
            <person name="Martin F."/>
            <person name="Cullen D."/>
            <person name="Hibbett D.S."/>
            <person name="Grigoriev I.V."/>
        </authorList>
    </citation>
    <scope>NUCLEOTIDE SEQUENCE [LARGE SCALE GENOMIC DNA]</scope>
    <source>
        <strain evidence="3">CBS 339.88</strain>
    </source>
</reference>
<feature type="region of interest" description="Disordered" evidence="1">
    <location>
        <begin position="473"/>
        <end position="515"/>
    </location>
</feature>
<feature type="compositionally biased region" description="Basic and acidic residues" evidence="1">
    <location>
        <begin position="473"/>
        <end position="499"/>
    </location>
</feature>
<dbReference type="EMBL" id="KL142376">
    <property type="protein sequence ID" value="KDR77483.1"/>
    <property type="molecule type" value="Genomic_DNA"/>
</dbReference>
<dbReference type="OrthoDB" id="3250756at2759"/>
<dbReference type="HOGENOM" id="CLU_038175_0_0_1"/>
<feature type="region of interest" description="Disordered" evidence="1">
    <location>
        <begin position="397"/>
        <end position="432"/>
    </location>
</feature>
<protein>
    <submittedName>
        <fullName evidence="2">Uncharacterized protein</fullName>
    </submittedName>
</protein>
<dbReference type="Proteomes" id="UP000027222">
    <property type="component" value="Unassembled WGS sequence"/>
</dbReference>
<feature type="compositionally biased region" description="Gly residues" evidence="1">
    <location>
        <begin position="500"/>
        <end position="513"/>
    </location>
</feature>
<proteinExistence type="predicted"/>
<evidence type="ECO:0000256" key="1">
    <source>
        <dbReference type="SAM" id="MobiDB-lite"/>
    </source>
</evidence>
<organism evidence="2 3">
    <name type="scientific">Galerina marginata (strain CBS 339.88)</name>
    <dbReference type="NCBI Taxonomy" id="685588"/>
    <lineage>
        <taxon>Eukaryota</taxon>
        <taxon>Fungi</taxon>
        <taxon>Dikarya</taxon>
        <taxon>Basidiomycota</taxon>
        <taxon>Agaricomycotina</taxon>
        <taxon>Agaricomycetes</taxon>
        <taxon>Agaricomycetidae</taxon>
        <taxon>Agaricales</taxon>
        <taxon>Agaricineae</taxon>
        <taxon>Strophariaceae</taxon>
        <taxon>Galerina</taxon>
    </lineage>
</organism>
<name>A0A067TEV9_GALM3</name>